<keyword evidence="1" id="KW-0418">Kinase</keyword>
<keyword evidence="1" id="KW-0808">Transferase</keyword>
<reference evidence="4" key="1">
    <citation type="submission" date="2019-10" db="EMBL/GenBank/DDBJ databases">
        <title>Streptomyces sp. nov., a novel actinobacterium isolated from alkaline environment.</title>
        <authorList>
            <person name="Golinska P."/>
        </authorList>
    </citation>
    <scope>NUCLEOTIDE SEQUENCE [LARGE SCALE GENOMIC DNA]</scope>
    <source>
        <strain evidence="4">DSM 42108</strain>
    </source>
</reference>
<proteinExistence type="predicted"/>
<evidence type="ECO:0000313" key="3">
    <source>
        <dbReference type="EMBL" id="MBB0228048.1"/>
    </source>
</evidence>
<dbReference type="InterPro" id="IPR050267">
    <property type="entry name" value="Anti-sigma-factor_SerPK"/>
</dbReference>
<dbReference type="GO" id="GO:0005524">
    <property type="term" value="F:ATP binding"/>
    <property type="evidence" value="ECO:0007669"/>
    <property type="project" value="UniProtKB-KW"/>
</dbReference>
<name>A0A7W3SZA5_9ACTN</name>
<evidence type="ECO:0000259" key="2">
    <source>
        <dbReference type="Pfam" id="PF13581"/>
    </source>
</evidence>
<organism evidence="3 4">
    <name type="scientific">Streptomyces calidiresistens</name>
    <dbReference type="NCBI Taxonomy" id="1485586"/>
    <lineage>
        <taxon>Bacteria</taxon>
        <taxon>Bacillati</taxon>
        <taxon>Actinomycetota</taxon>
        <taxon>Actinomycetes</taxon>
        <taxon>Kitasatosporales</taxon>
        <taxon>Streptomycetaceae</taxon>
        <taxon>Streptomyces</taxon>
    </lineage>
</organism>
<dbReference type="Pfam" id="PF13581">
    <property type="entry name" value="HATPase_c_2"/>
    <property type="match status" value="1"/>
</dbReference>
<dbReference type="SUPFAM" id="SSF55874">
    <property type="entry name" value="ATPase domain of HSP90 chaperone/DNA topoisomerase II/histidine kinase"/>
    <property type="match status" value="1"/>
</dbReference>
<evidence type="ECO:0000313" key="4">
    <source>
        <dbReference type="Proteomes" id="UP000530234"/>
    </source>
</evidence>
<keyword evidence="4" id="KW-1185">Reference proteome</keyword>
<evidence type="ECO:0000256" key="1">
    <source>
        <dbReference type="ARBA" id="ARBA00022527"/>
    </source>
</evidence>
<protein>
    <submittedName>
        <fullName evidence="3">ATP-binding protein</fullName>
    </submittedName>
</protein>
<feature type="domain" description="Histidine kinase/HSP90-like ATPase" evidence="2">
    <location>
        <begin position="19"/>
        <end position="118"/>
    </location>
</feature>
<keyword evidence="1" id="KW-0723">Serine/threonine-protein kinase</keyword>
<keyword evidence="3" id="KW-0547">Nucleotide-binding</keyword>
<dbReference type="AlphaFoldDB" id="A0A7W3SZA5"/>
<dbReference type="EMBL" id="VKHS01000005">
    <property type="protein sequence ID" value="MBB0228048.1"/>
    <property type="molecule type" value="Genomic_DNA"/>
</dbReference>
<dbReference type="GO" id="GO:0004674">
    <property type="term" value="F:protein serine/threonine kinase activity"/>
    <property type="evidence" value="ECO:0007669"/>
    <property type="project" value="UniProtKB-KW"/>
</dbReference>
<dbReference type="CDD" id="cd16936">
    <property type="entry name" value="HATPase_RsbW-like"/>
    <property type="match status" value="1"/>
</dbReference>
<keyword evidence="3" id="KW-0067">ATP-binding</keyword>
<dbReference type="PANTHER" id="PTHR35526">
    <property type="entry name" value="ANTI-SIGMA-F FACTOR RSBW-RELATED"/>
    <property type="match status" value="1"/>
</dbReference>
<dbReference type="PANTHER" id="PTHR35526:SF3">
    <property type="entry name" value="ANTI-SIGMA-F FACTOR RSBW"/>
    <property type="match status" value="1"/>
</dbReference>
<comment type="caution">
    <text evidence="3">The sequence shown here is derived from an EMBL/GenBank/DDBJ whole genome shotgun (WGS) entry which is preliminary data.</text>
</comment>
<accession>A0A7W3SZA5</accession>
<dbReference type="InterPro" id="IPR003594">
    <property type="entry name" value="HATPase_dom"/>
</dbReference>
<dbReference type="InterPro" id="IPR036890">
    <property type="entry name" value="HATPase_C_sf"/>
</dbReference>
<gene>
    <name evidence="3" type="ORF">FOE67_00615</name>
</gene>
<dbReference type="Proteomes" id="UP000530234">
    <property type="component" value="Unassembled WGS sequence"/>
</dbReference>
<dbReference type="Gene3D" id="3.30.565.10">
    <property type="entry name" value="Histidine kinase-like ATPase, C-terminal domain"/>
    <property type="match status" value="1"/>
</dbReference>
<sequence>MLSARNHPAVPVVPRCWTFPPEPGSVSRARRAVVDALSPDCCPEVRDDLALVVSELVTNAIRYGAEPDHAELVELVLWPVDGCYWLAVSDPGEGLPHRAPPSAEATGGRGLPLVDALTVTRAIVPRPVRGKSVVVGLRLRAGA</sequence>